<sequence>MTGKNLKYMLLAVLAAFVIWFVKDAFTQPGVNKLSGDFTEVALYRNENNTGPIKRIYAVTTADTLWNQMQQYGDFMPHTKYGTTTVYFFLKGKPVPEKVYPGEQNFDVQFQEQCIARYEKDAMGQVSLVKRPFR</sequence>
<reference evidence="1 2" key="1">
    <citation type="submission" date="2015-01" db="EMBL/GenBank/DDBJ databases">
        <title>Rufibacter sp./DG31D/ whole genome sequencing.</title>
        <authorList>
            <person name="Kim M.K."/>
            <person name="Srinivasan S."/>
            <person name="Lee J.-J."/>
        </authorList>
    </citation>
    <scope>NUCLEOTIDE SEQUENCE [LARGE SCALE GENOMIC DNA]</scope>
    <source>
        <strain evidence="1 2">DG31D</strain>
    </source>
</reference>
<evidence type="ECO:0000313" key="1">
    <source>
        <dbReference type="EMBL" id="AKQ46586.1"/>
    </source>
</evidence>
<dbReference type="STRING" id="1379910.TH63_14640"/>
<accession>A0A0H4W836</accession>
<protein>
    <submittedName>
        <fullName evidence="1">Uncharacterized protein</fullName>
    </submittedName>
</protein>
<dbReference type="RefSeq" id="WP_048921590.1">
    <property type="nucleotide sequence ID" value="NZ_CP010777.1"/>
</dbReference>
<gene>
    <name evidence="1" type="ORF">TH63_14640</name>
</gene>
<proteinExistence type="predicted"/>
<dbReference type="Proteomes" id="UP000036458">
    <property type="component" value="Chromosome"/>
</dbReference>
<dbReference type="KEGG" id="ruf:TH63_14640"/>
<dbReference type="PATRIC" id="fig|1379910.4.peg.3189"/>
<dbReference type="AlphaFoldDB" id="A0A0H4W836"/>
<evidence type="ECO:0000313" key="2">
    <source>
        <dbReference type="Proteomes" id="UP000036458"/>
    </source>
</evidence>
<dbReference type="OrthoDB" id="709006at2"/>
<name>A0A0H4W836_9BACT</name>
<dbReference type="EMBL" id="CP010777">
    <property type="protein sequence ID" value="AKQ46586.1"/>
    <property type="molecule type" value="Genomic_DNA"/>
</dbReference>
<organism evidence="1 2">
    <name type="scientific">Rufibacter radiotolerans</name>
    <dbReference type="NCBI Taxonomy" id="1379910"/>
    <lineage>
        <taxon>Bacteria</taxon>
        <taxon>Pseudomonadati</taxon>
        <taxon>Bacteroidota</taxon>
        <taxon>Cytophagia</taxon>
        <taxon>Cytophagales</taxon>
        <taxon>Hymenobacteraceae</taxon>
        <taxon>Rufibacter</taxon>
    </lineage>
</organism>
<keyword evidence="2" id="KW-1185">Reference proteome</keyword>